<feature type="compositionally biased region" description="Basic and acidic residues" evidence="1">
    <location>
        <begin position="46"/>
        <end position="75"/>
    </location>
</feature>
<organism evidence="2 3">
    <name type="scientific">Periplaneta americana</name>
    <name type="common">American cockroach</name>
    <name type="synonym">Blatta americana</name>
    <dbReference type="NCBI Taxonomy" id="6978"/>
    <lineage>
        <taxon>Eukaryota</taxon>
        <taxon>Metazoa</taxon>
        <taxon>Ecdysozoa</taxon>
        <taxon>Arthropoda</taxon>
        <taxon>Hexapoda</taxon>
        <taxon>Insecta</taxon>
        <taxon>Pterygota</taxon>
        <taxon>Neoptera</taxon>
        <taxon>Polyneoptera</taxon>
        <taxon>Dictyoptera</taxon>
        <taxon>Blattodea</taxon>
        <taxon>Blattoidea</taxon>
        <taxon>Blattidae</taxon>
        <taxon>Blattinae</taxon>
        <taxon>Periplaneta</taxon>
    </lineage>
</organism>
<keyword evidence="3" id="KW-1185">Reference proteome</keyword>
<gene>
    <name evidence="2" type="ORF">ANN_02838</name>
</gene>
<comment type="caution">
    <text evidence="2">The sequence shown here is derived from an EMBL/GenBank/DDBJ whole genome shotgun (WGS) entry which is preliminary data.</text>
</comment>
<evidence type="ECO:0000313" key="2">
    <source>
        <dbReference type="EMBL" id="KAJ4451376.1"/>
    </source>
</evidence>
<dbReference type="Proteomes" id="UP001148838">
    <property type="component" value="Unassembled WGS sequence"/>
</dbReference>
<proteinExistence type="predicted"/>
<dbReference type="EMBL" id="JAJSOF020000001">
    <property type="protein sequence ID" value="KAJ4451376.1"/>
    <property type="molecule type" value="Genomic_DNA"/>
</dbReference>
<evidence type="ECO:0000256" key="1">
    <source>
        <dbReference type="SAM" id="MobiDB-lite"/>
    </source>
</evidence>
<feature type="region of interest" description="Disordered" evidence="1">
    <location>
        <begin position="40"/>
        <end position="75"/>
    </location>
</feature>
<accession>A0ABQ8TXD3</accession>
<protein>
    <submittedName>
        <fullName evidence="2">Uncharacterized protein</fullName>
    </submittedName>
</protein>
<reference evidence="2 3" key="1">
    <citation type="journal article" date="2022" name="Allergy">
        <title>Genome assembly and annotation of Periplaneta americana reveal a comprehensive cockroach allergen profile.</title>
        <authorList>
            <person name="Wang L."/>
            <person name="Xiong Q."/>
            <person name="Saelim N."/>
            <person name="Wang L."/>
            <person name="Nong W."/>
            <person name="Wan A.T."/>
            <person name="Shi M."/>
            <person name="Liu X."/>
            <person name="Cao Q."/>
            <person name="Hui J.H.L."/>
            <person name="Sookrung N."/>
            <person name="Leung T.F."/>
            <person name="Tungtrongchitr A."/>
            <person name="Tsui S.K.W."/>
        </authorList>
    </citation>
    <scope>NUCLEOTIDE SEQUENCE [LARGE SCALE GENOMIC DNA]</scope>
    <source>
        <strain evidence="2">PWHHKU_190912</strain>
    </source>
</reference>
<sequence>MSSLQLVNDTKQGYARNQHVTELCEVQPKGDWGTRTELNARAQGFSKDRGSMARPSVSDHEYHPDWKNIGRTVDQ</sequence>
<evidence type="ECO:0000313" key="3">
    <source>
        <dbReference type="Proteomes" id="UP001148838"/>
    </source>
</evidence>
<name>A0ABQ8TXD3_PERAM</name>